<evidence type="ECO:0000259" key="3">
    <source>
        <dbReference type="Pfam" id="PF17919"/>
    </source>
</evidence>
<dbReference type="SUPFAM" id="SSF56672">
    <property type="entry name" value="DNA/RNA polymerases"/>
    <property type="match status" value="1"/>
</dbReference>
<dbReference type="PANTHER" id="PTHR37984:SF5">
    <property type="entry name" value="PROTEIN NYNRIN-LIKE"/>
    <property type="match status" value="1"/>
</dbReference>
<dbReference type="InterPro" id="IPR041577">
    <property type="entry name" value="RT_RNaseH_2"/>
</dbReference>
<dbReference type="InterPro" id="IPR043502">
    <property type="entry name" value="DNA/RNA_pol_sf"/>
</dbReference>
<feature type="domain" description="Reverse transcriptase/retrotransposon-derived protein RNase H-like" evidence="3">
    <location>
        <begin position="139"/>
        <end position="191"/>
    </location>
</feature>
<dbReference type="OrthoDB" id="8010381at2759"/>
<accession>A0A3S3PYP8</accession>
<evidence type="ECO:0000313" key="6">
    <source>
        <dbReference type="Proteomes" id="UP000285301"/>
    </source>
</evidence>
<dbReference type="PANTHER" id="PTHR37984">
    <property type="entry name" value="PROTEIN CBG26694"/>
    <property type="match status" value="1"/>
</dbReference>
<reference evidence="5" key="2">
    <citation type="submission" date="2018-11" db="EMBL/GenBank/DDBJ databases">
        <title>Trombidioid mite genomics.</title>
        <authorList>
            <person name="Dong X."/>
        </authorList>
    </citation>
    <scope>NUCLEOTIDE SEQUENCE</scope>
    <source>
        <strain evidence="5">UoL-WK</strain>
    </source>
</reference>
<dbReference type="Pfam" id="PF17919">
    <property type="entry name" value="RT_RNaseH_2"/>
    <property type="match status" value="1"/>
</dbReference>
<dbReference type="InterPro" id="IPR043128">
    <property type="entry name" value="Rev_trsase/Diguanyl_cyclase"/>
</dbReference>
<protein>
    <recommendedName>
        <fullName evidence="1">RNA-directed DNA polymerase</fullName>
        <ecNumber evidence="1">2.7.7.49</ecNumber>
    </recommendedName>
</protein>
<evidence type="ECO:0000313" key="4">
    <source>
        <dbReference type="EMBL" id="RWS00283.1"/>
    </source>
</evidence>
<evidence type="ECO:0000313" key="5">
    <source>
        <dbReference type="EMBL" id="RWS00284.1"/>
    </source>
</evidence>
<dbReference type="Gene3D" id="3.10.10.10">
    <property type="entry name" value="HIV Type 1 Reverse Transcriptase, subunit A, domain 1"/>
    <property type="match status" value="1"/>
</dbReference>
<organism evidence="5 6">
    <name type="scientific">Dinothrombium tinctorium</name>
    <dbReference type="NCBI Taxonomy" id="1965070"/>
    <lineage>
        <taxon>Eukaryota</taxon>
        <taxon>Metazoa</taxon>
        <taxon>Ecdysozoa</taxon>
        <taxon>Arthropoda</taxon>
        <taxon>Chelicerata</taxon>
        <taxon>Arachnida</taxon>
        <taxon>Acari</taxon>
        <taxon>Acariformes</taxon>
        <taxon>Trombidiformes</taxon>
        <taxon>Prostigmata</taxon>
        <taxon>Anystina</taxon>
        <taxon>Parasitengona</taxon>
        <taxon>Trombidioidea</taxon>
        <taxon>Trombidiidae</taxon>
        <taxon>Dinothrombium</taxon>
    </lineage>
</organism>
<dbReference type="AlphaFoldDB" id="A0A3S3PYP8"/>
<dbReference type="EMBL" id="NCKU01011876">
    <property type="protein sequence ID" value="RWS00284.1"/>
    <property type="molecule type" value="Genomic_DNA"/>
</dbReference>
<dbReference type="STRING" id="1965070.A0A3S3PYP8"/>
<dbReference type="InterPro" id="IPR050951">
    <property type="entry name" value="Retrovirus_Pol_polyprotein"/>
</dbReference>
<dbReference type="CDD" id="cd01647">
    <property type="entry name" value="RT_LTR"/>
    <property type="match status" value="1"/>
</dbReference>
<comment type="caution">
    <text evidence="5">The sequence shown here is derived from an EMBL/GenBank/DDBJ whole genome shotgun (WGS) entry which is preliminary data.</text>
</comment>
<dbReference type="FunFam" id="3.30.70.270:FF:000020">
    <property type="entry name" value="Transposon Tf2-6 polyprotein-like Protein"/>
    <property type="match status" value="1"/>
</dbReference>
<sequence>MNLIQDSTSEWASPILIVLKDDPNEPTKIKRRFVTDFRQLNACTLKDPYPMPLIADIMLCFANAKYFTALDLNSGFWQILLRESDRMKTAFVTLDGLYEYKQVRSFCGLASFYRQLIPNFSLIMAPLYALTQKNVRFHWGESQQNAFERIKDILCSEPVISHFDPKFPIEVRADACDFGLGAVLEYVEMDKLFAFPVLEINETVVSLKDEQNKDPQIKEIREKLEQGTKELKLIRYIIDSDGVVYRQGSGRNKGSLLLVIPRHLIDQ</sequence>
<dbReference type="Gene3D" id="3.30.70.270">
    <property type="match status" value="1"/>
</dbReference>
<evidence type="ECO:0000256" key="1">
    <source>
        <dbReference type="ARBA" id="ARBA00012493"/>
    </source>
</evidence>
<keyword evidence="2" id="KW-0511">Multifunctional enzyme</keyword>
<gene>
    <name evidence="4" type="ORF">B4U79_00449</name>
    <name evidence="5" type="ORF">B4U79_03250</name>
</gene>
<reference evidence="5 6" key="1">
    <citation type="journal article" date="2018" name="Gigascience">
        <title>Genomes of trombidid mites reveal novel predicted allergens and laterally-transferred genes associated with secondary metabolism.</title>
        <authorList>
            <person name="Dong X."/>
            <person name="Chaisiri K."/>
            <person name="Xia D."/>
            <person name="Armstrong S.D."/>
            <person name="Fang Y."/>
            <person name="Donnelly M.J."/>
            <person name="Kadowaki T."/>
            <person name="McGarry J.W."/>
            <person name="Darby A.C."/>
            <person name="Makepeace B.L."/>
        </authorList>
    </citation>
    <scope>NUCLEOTIDE SEQUENCE [LARGE SCALE GENOMIC DNA]</scope>
    <source>
        <strain evidence="5">UoL-WK</strain>
    </source>
</reference>
<dbReference type="GO" id="GO:0003964">
    <property type="term" value="F:RNA-directed DNA polymerase activity"/>
    <property type="evidence" value="ECO:0007669"/>
    <property type="project" value="UniProtKB-EC"/>
</dbReference>
<dbReference type="Proteomes" id="UP000285301">
    <property type="component" value="Unassembled WGS sequence"/>
</dbReference>
<proteinExistence type="predicted"/>
<feature type="non-terminal residue" evidence="5">
    <location>
        <position position="267"/>
    </location>
</feature>
<keyword evidence="6" id="KW-1185">Reference proteome</keyword>
<dbReference type="EC" id="2.7.7.49" evidence="1"/>
<evidence type="ECO:0000256" key="2">
    <source>
        <dbReference type="ARBA" id="ARBA00023268"/>
    </source>
</evidence>
<dbReference type="EMBL" id="NCKU01011877">
    <property type="protein sequence ID" value="RWS00283.1"/>
    <property type="molecule type" value="Genomic_DNA"/>
</dbReference>
<name>A0A3S3PYP8_9ACAR</name>